<gene>
    <name evidence="1" type="ORF">ACFPN5_21920</name>
</gene>
<dbReference type="EMBL" id="JBHSMU010000016">
    <property type="protein sequence ID" value="MFC5462470.1"/>
    <property type="molecule type" value="Genomic_DNA"/>
</dbReference>
<dbReference type="RefSeq" id="WP_379785954.1">
    <property type="nucleotide sequence ID" value="NZ_JBHSMU010000016.1"/>
</dbReference>
<name>A0ABW0L9A8_9BURK</name>
<reference evidence="2" key="1">
    <citation type="journal article" date="2019" name="Int. J. Syst. Evol. Microbiol.">
        <title>The Global Catalogue of Microorganisms (GCM) 10K type strain sequencing project: providing services to taxonomists for standard genome sequencing and annotation.</title>
        <authorList>
            <consortium name="The Broad Institute Genomics Platform"/>
            <consortium name="The Broad Institute Genome Sequencing Center for Infectious Disease"/>
            <person name="Wu L."/>
            <person name="Ma J."/>
        </authorList>
    </citation>
    <scope>NUCLEOTIDE SEQUENCE [LARGE SCALE GENOMIC DNA]</scope>
    <source>
        <strain evidence="2">KACC 12649</strain>
    </source>
</reference>
<dbReference type="Proteomes" id="UP001596050">
    <property type="component" value="Unassembled WGS sequence"/>
</dbReference>
<evidence type="ECO:0000313" key="1">
    <source>
        <dbReference type="EMBL" id="MFC5462470.1"/>
    </source>
</evidence>
<proteinExistence type="predicted"/>
<keyword evidence="2" id="KW-1185">Reference proteome</keyword>
<sequence length="61" mass="6997">MRTRRDHQTARLIDTTIKDLRSRGMYATARSLYEAGVPFAIARRVLAHPDQRRTYGSAALH</sequence>
<accession>A0ABW0L9A8</accession>
<organism evidence="1 2">
    <name type="scientific">Massilia niabensis</name>
    <dbReference type="NCBI Taxonomy" id="544910"/>
    <lineage>
        <taxon>Bacteria</taxon>
        <taxon>Pseudomonadati</taxon>
        <taxon>Pseudomonadota</taxon>
        <taxon>Betaproteobacteria</taxon>
        <taxon>Burkholderiales</taxon>
        <taxon>Oxalobacteraceae</taxon>
        <taxon>Telluria group</taxon>
        <taxon>Massilia</taxon>
    </lineage>
</organism>
<protein>
    <recommendedName>
        <fullName evidence="3">Integrase</fullName>
    </recommendedName>
</protein>
<evidence type="ECO:0000313" key="2">
    <source>
        <dbReference type="Proteomes" id="UP001596050"/>
    </source>
</evidence>
<evidence type="ECO:0008006" key="3">
    <source>
        <dbReference type="Google" id="ProtNLM"/>
    </source>
</evidence>
<comment type="caution">
    <text evidence="1">The sequence shown here is derived from an EMBL/GenBank/DDBJ whole genome shotgun (WGS) entry which is preliminary data.</text>
</comment>